<dbReference type="Gene3D" id="3.30.420.10">
    <property type="entry name" value="Ribonuclease H-like superfamily/Ribonuclease H"/>
    <property type="match status" value="1"/>
</dbReference>
<gene>
    <name evidence="1" type="ORF">PoB_001036000</name>
</gene>
<evidence type="ECO:0000313" key="2">
    <source>
        <dbReference type="Proteomes" id="UP000735302"/>
    </source>
</evidence>
<dbReference type="AlphaFoldDB" id="A0AAV3YL50"/>
<dbReference type="EMBL" id="BLXT01001244">
    <property type="protein sequence ID" value="GFN83854.1"/>
    <property type="molecule type" value="Genomic_DNA"/>
</dbReference>
<dbReference type="GO" id="GO:0003676">
    <property type="term" value="F:nucleic acid binding"/>
    <property type="evidence" value="ECO:0007669"/>
    <property type="project" value="InterPro"/>
</dbReference>
<dbReference type="InterPro" id="IPR036397">
    <property type="entry name" value="RNaseH_sf"/>
</dbReference>
<dbReference type="Proteomes" id="UP000735302">
    <property type="component" value="Unassembled WGS sequence"/>
</dbReference>
<accession>A0AAV3YL50</accession>
<comment type="caution">
    <text evidence="1">The sequence shown here is derived from an EMBL/GenBank/DDBJ whole genome shotgun (WGS) entry which is preliminary data.</text>
</comment>
<dbReference type="InterPro" id="IPR012337">
    <property type="entry name" value="RNaseH-like_sf"/>
</dbReference>
<keyword evidence="2" id="KW-1185">Reference proteome</keyword>
<name>A0AAV3YL50_9GAST</name>
<reference evidence="1 2" key="1">
    <citation type="journal article" date="2021" name="Elife">
        <title>Chloroplast acquisition without the gene transfer in kleptoplastic sea slugs, Plakobranchus ocellatus.</title>
        <authorList>
            <person name="Maeda T."/>
            <person name="Takahashi S."/>
            <person name="Yoshida T."/>
            <person name="Shimamura S."/>
            <person name="Takaki Y."/>
            <person name="Nagai Y."/>
            <person name="Toyoda A."/>
            <person name="Suzuki Y."/>
            <person name="Arimoto A."/>
            <person name="Ishii H."/>
            <person name="Satoh N."/>
            <person name="Nishiyama T."/>
            <person name="Hasebe M."/>
            <person name="Maruyama T."/>
            <person name="Minagawa J."/>
            <person name="Obokata J."/>
            <person name="Shigenobu S."/>
        </authorList>
    </citation>
    <scope>NUCLEOTIDE SEQUENCE [LARGE SCALE GENOMIC DNA]</scope>
</reference>
<sequence>MPPPEDEDQADSYTPYHLMCNGLVERFNTTLKACLCSLCSEQPRQWQCYISLLLFAHRRKTLLANLLKRHITIGTALEETSMGDGSVPTANLFVVEDADEGSSCEVLPELGGWGSKETVKDLKFVNELLIGGAPYPVKFFDTFAETPVSITLSYKADFV</sequence>
<organism evidence="1 2">
    <name type="scientific">Plakobranchus ocellatus</name>
    <dbReference type="NCBI Taxonomy" id="259542"/>
    <lineage>
        <taxon>Eukaryota</taxon>
        <taxon>Metazoa</taxon>
        <taxon>Spiralia</taxon>
        <taxon>Lophotrochozoa</taxon>
        <taxon>Mollusca</taxon>
        <taxon>Gastropoda</taxon>
        <taxon>Heterobranchia</taxon>
        <taxon>Euthyneura</taxon>
        <taxon>Panpulmonata</taxon>
        <taxon>Sacoglossa</taxon>
        <taxon>Placobranchoidea</taxon>
        <taxon>Plakobranchidae</taxon>
        <taxon>Plakobranchus</taxon>
    </lineage>
</organism>
<protein>
    <submittedName>
        <fullName evidence="1">Zinc finger protein</fullName>
    </submittedName>
</protein>
<dbReference type="SUPFAM" id="SSF53098">
    <property type="entry name" value="Ribonuclease H-like"/>
    <property type="match status" value="1"/>
</dbReference>
<evidence type="ECO:0000313" key="1">
    <source>
        <dbReference type="EMBL" id="GFN83854.1"/>
    </source>
</evidence>
<proteinExistence type="predicted"/>